<protein>
    <recommendedName>
        <fullName evidence="4">Transposase</fullName>
    </recommendedName>
</protein>
<dbReference type="SUPFAM" id="SSF53098">
    <property type="entry name" value="Ribonuclease H-like"/>
    <property type="match status" value="1"/>
</dbReference>
<reference evidence="2 3" key="1">
    <citation type="submission" date="2024-09" db="EMBL/GenBank/DDBJ databases">
        <authorList>
            <person name="Sun Q."/>
            <person name="Mori K."/>
        </authorList>
    </citation>
    <scope>NUCLEOTIDE SEQUENCE [LARGE SCALE GENOMIC DNA]</scope>
    <source>
        <strain evidence="2 3">CCM 7904</strain>
    </source>
</reference>
<comment type="caution">
    <text evidence="2">The sequence shown here is derived from an EMBL/GenBank/DDBJ whole genome shotgun (WGS) entry which is preliminary data.</text>
</comment>
<sequence length="133" mass="14773">ATRDHTASGDEITPAPRTLTSRFERCSIGFFHIDIAEVQTAEGRLFLFVGIDRTSKFAVTQLVEKANRKTAREFLRHMPKAFAGMRLIMSGPHHPNRTSQRAPSVQVRWRGAFSSPSSPATGTPRIHGRCALT</sequence>
<dbReference type="EMBL" id="JBHLWQ010000072">
    <property type="protein sequence ID" value="MFC0200329.1"/>
    <property type="molecule type" value="Genomic_DNA"/>
</dbReference>
<name>A0ABV6CHU3_9RHOB</name>
<dbReference type="InterPro" id="IPR012337">
    <property type="entry name" value="RNaseH-like_sf"/>
</dbReference>
<evidence type="ECO:0000256" key="1">
    <source>
        <dbReference type="SAM" id="MobiDB-lite"/>
    </source>
</evidence>
<dbReference type="Proteomes" id="UP001589795">
    <property type="component" value="Unassembled WGS sequence"/>
</dbReference>
<gene>
    <name evidence="2" type="ORF">ACFFIZ_08335</name>
</gene>
<keyword evidence="3" id="KW-1185">Reference proteome</keyword>
<evidence type="ECO:0000313" key="2">
    <source>
        <dbReference type="EMBL" id="MFC0200329.1"/>
    </source>
</evidence>
<organism evidence="2 3">
    <name type="scientific">Paracoccus rhizosphaerae</name>
    <dbReference type="NCBI Taxonomy" id="1133347"/>
    <lineage>
        <taxon>Bacteria</taxon>
        <taxon>Pseudomonadati</taxon>
        <taxon>Pseudomonadota</taxon>
        <taxon>Alphaproteobacteria</taxon>
        <taxon>Rhodobacterales</taxon>
        <taxon>Paracoccaceae</taxon>
        <taxon>Paracoccus</taxon>
    </lineage>
</organism>
<proteinExistence type="predicted"/>
<feature type="region of interest" description="Disordered" evidence="1">
    <location>
        <begin position="113"/>
        <end position="133"/>
    </location>
</feature>
<evidence type="ECO:0008006" key="4">
    <source>
        <dbReference type="Google" id="ProtNLM"/>
    </source>
</evidence>
<feature type="non-terminal residue" evidence="2">
    <location>
        <position position="1"/>
    </location>
</feature>
<accession>A0ABV6CHU3</accession>
<evidence type="ECO:0000313" key="3">
    <source>
        <dbReference type="Proteomes" id="UP001589795"/>
    </source>
</evidence>